<dbReference type="Proteomes" id="UP000320762">
    <property type="component" value="Unassembled WGS sequence"/>
</dbReference>
<feature type="region of interest" description="Disordered" evidence="1">
    <location>
        <begin position="346"/>
        <end position="373"/>
    </location>
</feature>
<feature type="region of interest" description="Disordered" evidence="1">
    <location>
        <begin position="487"/>
        <end position="517"/>
    </location>
</feature>
<sequence length="517" mass="55648">MPGSVVGVTLESRADEGVPESWQDETGTPIQDPDAEYRSVLQWKADTQVWRRGGWEGDKFAPRYQNSTFMYCINATDATATFNFTGNEVHIFGAYRYNSGPYSVTIDGTKSEYMRANGSAPAENDDNQFFQVELYGVSDLRPGTHQVVFTNEWGNSPTRVPGLDHIDIDYITFTSSAYSNETAVIQSEHAEYFSFTPQDAWVNVLGDEFNGGAEHAAVDMGASVSLTFQGDRVALYGAYGQSYAVYTAQLDDGPVYTMNGSRTDEPIFQQLLFKADLLEADIQHNLTLMSASEDGTKFAVDYAEVDETSNNVAAVMSFSSISTSTLGVSSTSTVADDGYESSFSIATSVPPSSATTTDDVATSSANPSQELSQGAAGGIAAGSVLGAAALIAVAFLFWRQTRKREDPPAGGHPSPAEYSSPLVTPYLLPTGYGPLDGHAPASPSALPPPSAGPTISSLSSRFLPALVCRIRIARCIRRTSRIAFMRKSHNRDTQQPEGDSDDCWTNRDATGDGLEGY</sequence>
<keyword evidence="2" id="KW-0472">Membrane</keyword>
<keyword evidence="4" id="KW-1185">Reference proteome</keyword>
<reference evidence="3 4" key="1">
    <citation type="journal article" date="2019" name="New Phytol.">
        <title>Comparative genomics reveals unique wood-decay strategies and fruiting body development in the Schizophyllaceae.</title>
        <authorList>
            <person name="Almasi E."/>
            <person name="Sahu N."/>
            <person name="Krizsan K."/>
            <person name="Balint B."/>
            <person name="Kovacs G.M."/>
            <person name="Kiss B."/>
            <person name="Cseklye J."/>
            <person name="Drula E."/>
            <person name="Henrissat B."/>
            <person name="Nagy I."/>
            <person name="Chovatia M."/>
            <person name="Adam C."/>
            <person name="LaButti K."/>
            <person name="Lipzen A."/>
            <person name="Riley R."/>
            <person name="Grigoriev I.V."/>
            <person name="Nagy L.G."/>
        </authorList>
    </citation>
    <scope>NUCLEOTIDE SEQUENCE [LARGE SCALE GENOMIC DNA]</scope>
    <source>
        <strain evidence="3 4">NL-1724</strain>
    </source>
</reference>
<comment type="caution">
    <text evidence="3">The sequence shown here is derived from an EMBL/GenBank/DDBJ whole genome shotgun (WGS) entry which is preliminary data.</text>
</comment>
<keyword evidence="2" id="KW-1133">Transmembrane helix</keyword>
<dbReference type="OrthoDB" id="2564234at2759"/>
<evidence type="ECO:0000256" key="1">
    <source>
        <dbReference type="SAM" id="MobiDB-lite"/>
    </source>
</evidence>
<protein>
    <submittedName>
        <fullName evidence="3">Uncharacterized protein</fullName>
    </submittedName>
</protein>
<dbReference type="AlphaFoldDB" id="A0A550CCC4"/>
<evidence type="ECO:0000256" key="2">
    <source>
        <dbReference type="SAM" id="Phobius"/>
    </source>
</evidence>
<name>A0A550CCC4_9AGAR</name>
<dbReference type="Gene3D" id="2.60.120.260">
    <property type="entry name" value="Galactose-binding domain-like"/>
    <property type="match status" value="2"/>
</dbReference>
<evidence type="ECO:0000313" key="3">
    <source>
        <dbReference type="EMBL" id="TRM62449.1"/>
    </source>
</evidence>
<proteinExistence type="predicted"/>
<feature type="region of interest" description="Disordered" evidence="1">
    <location>
        <begin position="1"/>
        <end position="32"/>
    </location>
</feature>
<evidence type="ECO:0000313" key="4">
    <source>
        <dbReference type="Proteomes" id="UP000320762"/>
    </source>
</evidence>
<keyword evidence="2" id="KW-0812">Transmembrane</keyword>
<gene>
    <name evidence="3" type="ORF">BD626DRAFT_631146</name>
</gene>
<dbReference type="STRING" id="97359.A0A550CCC4"/>
<feature type="compositionally biased region" description="Low complexity" evidence="1">
    <location>
        <begin position="346"/>
        <end position="365"/>
    </location>
</feature>
<feature type="transmembrane region" description="Helical" evidence="2">
    <location>
        <begin position="375"/>
        <end position="398"/>
    </location>
</feature>
<organism evidence="3 4">
    <name type="scientific">Schizophyllum amplum</name>
    <dbReference type="NCBI Taxonomy" id="97359"/>
    <lineage>
        <taxon>Eukaryota</taxon>
        <taxon>Fungi</taxon>
        <taxon>Dikarya</taxon>
        <taxon>Basidiomycota</taxon>
        <taxon>Agaricomycotina</taxon>
        <taxon>Agaricomycetes</taxon>
        <taxon>Agaricomycetidae</taxon>
        <taxon>Agaricales</taxon>
        <taxon>Schizophyllaceae</taxon>
        <taxon>Schizophyllum</taxon>
    </lineage>
</organism>
<dbReference type="EMBL" id="VDMD01000013">
    <property type="protein sequence ID" value="TRM62449.1"/>
    <property type="molecule type" value="Genomic_DNA"/>
</dbReference>
<accession>A0A550CCC4</accession>